<feature type="compositionally biased region" description="Basic and acidic residues" evidence="1">
    <location>
        <begin position="370"/>
        <end position="389"/>
    </location>
</feature>
<sequence length="389" mass="44385">MFVGKREDPMFVGKREDPMFVGKREDPMFVGKREEDSLFVGKREHVTELLSKGGFSETQFGNRLSQYVNGKSKYNPGLVSKRKLRLMNLVTHNKNSLKGDQQVSNDKRELESVTINKPIFRRKEDESSADKISRLRSNFFHGIKRYSGPSFVSKTIKYPLVDSERNRYTLLSAKRDEDPLFVGKRIVGRNYLIANRKFAAKRRQKFKRTAAKPSNTISLHKRNFSHTMLVKRYLGIQDPSSLVIELPNAHNPSNSVKPSKKLSKKSLHMPLNVLYALPMKSDSFNNFKDTNRTDYGEQISLGSSKTDLTSKVISRRSSSQPSSNKFKEGKINAVRVNKGKIENPYEKHADTLSHSGDAIENSQRLMSSTAKEDNHGDKTDLRDVEIPVR</sequence>
<proteinExistence type="predicted"/>
<feature type="compositionally biased region" description="Polar residues" evidence="1">
    <location>
        <begin position="360"/>
        <end position="369"/>
    </location>
</feature>
<evidence type="ECO:0000313" key="2">
    <source>
        <dbReference type="EMBL" id="KOF65238.1"/>
    </source>
</evidence>
<feature type="region of interest" description="Disordered" evidence="1">
    <location>
        <begin position="306"/>
        <end position="389"/>
    </location>
</feature>
<organism evidence="2">
    <name type="scientific">Octopus bimaculoides</name>
    <name type="common">California two-spotted octopus</name>
    <dbReference type="NCBI Taxonomy" id="37653"/>
    <lineage>
        <taxon>Eukaryota</taxon>
        <taxon>Metazoa</taxon>
        <taxon>Spiralia</taxon>
        <taxon>Lophotrochozoa</taxon>
        <taxon>Mollusca</taxon>
        <taxon>Cephalopoda</taxon>
        <taxon>Coleoidea</taxon>
        <taxon>Octopodiformes</taxon>
        <taxon>Octopoda</taxon>
        <taxon>Incirrata</taxon>
        <taxon>Octopodidae</taxon>
        <taxon>Octopus</taxon>
    </lineage>
</organism>
<protein>
    <submittedName>
        <fullName evidence="2">Uncharacterized protein</fullName>
    </submittedName>
</protein>
<name>A0A0L8FKS7_OCTBM</name>
<dbReference type="OrthoDB" id="6157850at2759"/>
<dbReference type="AlphaFoldDB" id="A0A0L8FKS7"/>
<evidence type="ECO:0000256" key="1">
    <source>
        <dbReference type="SAM" id="MobiDB-lite"/>
    </source>
</evidence>
<gene>
    <name evidence="2" type="ORF">OCBIM_22016099mg</name>
</gene>
<dbReference type="EMBL" id="KQ429708">
    <property type="protein sequence ID" value="KOF65238.1"/>
    <property type="molecule type" value="Genomic_DNA"/>
</dbReference>
<accession>A0A0L8FKS7</accession>
<reference evidence="2" key="1">
    <citation type="submission" date="2015-07" db="EMBL/GenBank/DDBJ databases">
        <title>MeaNS - Measles Nucleotide Surveillance Program.</title>
        <authorList>
            <person name="Tran T."/>
            <person name="Druce J."/>
        </authorList>
    </citation>
    <scope>NUCLEOTIDE SEQUENCE</scope>
    <source>
        <strain evidence="2">UCB-OBI-ISO-001</strain>
        <tissue evidence="2">Gonad</tissue>
    </source>
</reference>
<feature type="compositionally biased region" description="Basic and acidic residues" evidence="1">
    <location>
        <begin position="339"/>
        <end position="351"/>
    </location>
</feature>